<dbReference type="PANTHER" id="PTHR30146">
    <property type="entry name" value="LACI-RELATED TRANSCRIPTIONAL REPRESSOR"/>
    <property type="match status" value="1"/>
</dbReference>
<evidence type="ECO:0000313" key="6">
    <source>
        <dbReference type="Proteomes" id="UP000289260"/>
    </source>
</evidence>
<keyword evidence="6" id="KW-1185">Reference proteome</keyword>
<dbReference type="GO" id="GO:0003700">
    <property type="term" value="F:DNA-binding transcription factor activity"/>
    <property type="evidence" value="ECO:0007669"/>
    <property type="project" value="TreeGrafter"/>
</dbReference>
<gene>
    <name evidence="5" type="ORF">EVS81_09270</name>
</gene>
<accession>A0A4P6KEX1</accession>
<evidence type="ECO:0000256" key="1">
    <source>
        <dbReference type="ARBA" id="ARBA00023015"/>
    </source>
</evidence>
<dbReference type="InterPro" id="IPR028082">
    <property type="entry name" value="Peripla_BP_I"/>
</dbReference>
<dbReference type="Pfam" id="PF00356">
    <property type="entry name" value="LacI"/>
    <property type="match status" value="1"/>
</dbReference>
<keyword evidence="3" id="KW-0804">Transcription</keyword>
<dbReference type="InterPro" id="IPR010982">
    <property type="entry name" value="Lambda_DNA-bd_dom_sf"/>
</dbReference>
<proteinExistence type="predicted"/>
<dbReference type="InterPro" id="IPR046335">
    <property type="entry name" value="LacI/GalR-like_sensor"/>
</dbReference>
<dbReference type="OrthoDB" id="9785139at2"/>
<dbReference type="RefSeq" id="WP_130110139.1">
    <property type="nucleotide sequence ID" value="NZ_CP035806.1"/>
</dbReference>
<dbReference type="Gene3D" id="3.40.50.2300">
    <property type="match status" value="2"/>
</dbReference>
<dbReference type="GO" id="GO:0000976">
    <property type="term" value="F:transcription cis-regulatory region binding"/>
    <property type="evidence" value="ECO:0007669"/>
    <property type="project" value="TreeGrafter"/>
</dbReference>
<evidence type="ECO:0000256" key="3">
    <source>
        <dbReference type="ARBA" id="ARBA00023163"/>
    </source>
</evidence>
<evidence type="ECO:0000259" key="4">
    <source>
        <dbReference type="PROSITE" id="PS50932"/>
    </source>
</evidence>
<dbReference type="Gene3D" id="1.10.260.40">
    <property type="entry name" value="lambda repressor-like DNA-binding domains"/>
    <property type="match status" value="1"/>
</dbReference>
<dbReference type="AlphaFoldDB" id="A0A4P6KEX1"/>
<evidence type="ECO:0000313" key="5">
    <source>
        <dbReference type="EMBL" id="QBE49005.1"/>
    </source>
</evidence>
<dbReference type="InterPro" id="IPR000843">
    <property type="entry name" value="HTH_LacI"/>
</dbReference>
<sequence>MTEQTRDQAAHVRPPTIRDVAREAGVSKSLVSLVFNGGENVSEERRRVLLAAETLGYRPNLVAQSLSAGRRDLVGILVSNLSNPIFADIVGAAKARLSEAGQRTMIVTAQVDDGSGEPVLDRDNLAVLRDLRPAGLITVGTIPEFSELSDLTATIPTVVASAIDATDDTVATVRTDDVAGIDLVVDHLVDHGVARMVFVGGAGGTVSASRERAFRAAVARHGLEDFFVVERANFTEAGARRAVERMLAAGAPPEAVVAVNDLTALGVIAALEEAGVRVPEDCRVTGYDDSTLASIPRISLTSVDPHNRRIGREAAEALLSASASVRRGREVLIPPSLVVRESSGA</sequence>
<reference evidence="5 6" key="1">
    <citation type="submission" date="2019-02" db="EMBL/GenBank/DDBJ databases">
        <authorList>
            <person name="Sun L."/>
            <person name="Pan D."/>
            <person name="Wu X."/>
        </authorList>
    </citation>
    <scope>NUCLEOTIDE SEQUENCE [LARGE SCALE GENOMIC DNA]</scope>
    <source>
        <strain evidence="5 6">JW-1</strain>
    </source>
</reference>
<feature type="domain" description="HTH lacI-type" evidence="4">
    <location>
        <begin position="15"/>
        <end position="68"/>
    </location>
</feature>
<name>A0A4P6KEX1_9MICO</name>
<dbReference type="SUPFAM" id="SSF53822">
    <property type="entry name" value="Periplasmic binding protein-like I"/>
    <property type="match status" value="1"/>
</dbReference>
<dbReference type="SMART" id="SM00354">
    <property type="entry name" value="HTH_LACI"/>
    <property type="match status" value="1"/>
</dbReference>
<dbReference type="CDD" id="cd01392">
    <property type="entry name" value="HTH_LacI"/>
    <property type="match status" value="1"/>
</dbReference>
<dbReference type="Proteomes" id="UP000289260">
    <property type="component" value="Chromosome"/>
</dbReference>
<dbReference type="PANTHER" id="PTHR30146:SF109">
    <property type="entry name" value="HTH-TYPE TRANSCRIPTIONAL REGULATOR GALS"/>
    <property type="match status" value="1"/>
</dbReference>
<protein>
    <submittedName>
        <fullName evidence="5">LacI family transcriptional regulator</fullName>
    </submittedName>
</protein>
<dbReference type="CDD" id="cd06267">
    <property type="entry name" value="PBP1_LacI_sugar_binding-like"/>
    <property type="match status" value="1"/>
</dbReference>
<keyword evidence="2" id="KW-0238">DNA-binding</keyword>
<dbReference type="SUPFAM" id="SSF47413">
    <property type="entry name" value="lambda repressor-like DNA-binding domains"/>
    <property type="match status" value="1"/>
</dbReference>
<dbReference type="Pfam" id="PF13377">
    <property type="entry name" value="Peripla_BP_3"/>
    <property type="match status" value="1"/>
</dbReference>
<dbReference type="PROSITE" id="PS50932">
    <property type="entry name" value="HTH_LACI_2"/>
    <property type="match status" value="1"/>
</dbReference>
<dbReference type="KEGG" id="ltr:EVS81_09270"/>
<organism evidence="5 6">
    <name type="scientific">Leucobacter triazinivorans</name>
    <dbReference type="NCBI Taxonomy" id="1784719"/>
    <lineage>
        <taxon>Bacteria</taxon>
        <taxon>Bacillati</taxon>
        <taxon>Actinomycetota</taxon>
        <taxon>Actinomycetes</taxon>
        <taxon>Micrococcales</taxon>
        <taxon>Microbacteriaceae</taxon>
        <taxon>Leucobacter</taxon>
    </lineage>
</organism>
<keyword evidence="1" id="KW-0805">Transcription regulation</keyword>
<dbReference type="EMBL" id="CP035806">
    <property type="protein sequence ID" value="QBE49005.1"/>
    <property type="molecule type" value="Genomic_DNA"/>
</dbReference>
<evidence type="ECO:0000256" key="2">
    <source>
        <dbReference type="ARBA" id="ARBA00023125"/>
    </source>
</evidence>